<evidence type="ECO:0000313" key="1">
    <source>
        <dbReference type="EMBL" id="AWM39797.1"/>
    </source>
</evidence>
<proteinExistence type="predicted"/>
<name>A0A2Z3H8E4_9BACT</name>
<reference evidence="1 2" key="1">
    <citation type="submission" date="2018-01" db="EMBL/GenBank/DDBJ databases">
        <title>G. obscuriglobus.</title>
        <authorList>
            <person name="Franke J."/>
            <person name="Blomberg W."/>
            <person name="Selmecki A."/>
        </authorList>
    </citation>
    <scope>NUCLEOTIDE SEQUENCE [LARGE SCALE GENOMIC DNA]</scope>
    <source>
        <strain evidence="1 2">DSM 5831</strain>
    </source>
</reference>
<gene>
    <name evidence="1" type="ORF">C1280_24185</name>
</gene>
<sequence>MKTPIQTYQQILHDHQTDRQTAATLALADQIHTLVKLLANVGQAVQKIEADTIKNTPVNFEAAAIRHIQDQYVQR</sequence>
<dbReference type="RefSeq" id="WP_010035171.1">
    <property type="nucleotide sequence ID" value="NZ_CP025958.1"/>
</dbReference>
<organism evidence="1 2">
    <name type="scientific">Gemmata obscuriglobus</name>
    <dbReference type="NCBI Taxonomy" id="114"/>
    <lineage>
        <taxon>Bacteria</taxon>
        <taxon>Pseudomonadati</taxon>
        <taxon>Planctomycetota</taxon>
        <taxon>Planctomycetia</taxon>
        <taxon>Gemmatales</taxon>
        <taxon>Gemmataceae</taxon>
        <taxon>Gemmata</taxon>
    </lineage>
</organism>
<dbReference type="EMBL" id="CP025958">
    <property type="protein sequence ID" value="AWM39797.1"/>
    <property type="molecule type" value="Genomic_DNA"/>
</dbReference>
<dbReference type="KEGG" id="gog:C1280_24185"/>
<keyword evidence="2" id="KW-1185">Reference proteome</keyword>
<accession>A0A2Z3H8E4</accession>
<dbReference type="AlphaFoldDB" id="A0A2Z3H8E4"/>
<dbReference type="Proteomes" id="UP000245802">
    <property type="component" value="Chromosome"/>
</dbReference>
<protein>
    <submittedName>
        <fullName evidence="1">Uncharacterized protein</fullName>
    </submittedName>
</protein>
<evidence type="ECO:0000313" key="2">
    <source>
        <dbReference type="Proteomes" id="UP000245802"/>
    </source>
</evidence>